<dbReference type="GO" id="GO:0043565">
    <property type="term" value="F:sequence-specific DNA binding"/>
    <property type="evidence" value="ECO:0007669"/>
    <property type="project" value="InterPro"/>
</dbReference>
<dbReference type="Pfam" id="PF12833">
    <property type="entry name" value="HTH_18"/>
    <property type="match status" value="1"/>
</dbReference>
<dbReference type="RefSeq" id="WP_253020883.1">
    <property type="nucleotide sequence ID" value="NZ_JAOSHN010000006.1"/>
</dbReference>
<keyword evidence="2" id="KW-0238">DNA-binding</keyword>
<dbReference type="Gene3D" id="2.60.120.10">
    <property type="entry name" value="Jelly Rolls"/>
    <property type="match status" value="1"/>
</dbReference>
<keyword evidence="6" id="KW-1185">Reference proteome</keyword>
<keyword evidence="3" id="KW-0804">Transcription</keyword>
<dbReference type="PANTHER" id="PTHR43280:SF2">
    <property type="entry name" value="HTH-TYPE TRANSCRIPTIONAL REGULATOR EXSA"/>
    <property type="match status" value="1"/>
</dbReference>
<dbReference type="PROSITE" id="PS00041">
    <property type="entry name" value="HTH_ARAC_FAMILY_1"/>
    <property type="match status" value="1"/>
</dbReference>
<evidence type="ECO:0000256" key="3">
    <source>
        <dbReference type="ARBA" id="ARBA00023163"/>
    </source>
</evidence>
<dbReference type="InterPro" id="IPR018060">
    <property type="entry name" value="HTH_AraC"/>
</dbReference>
<evidence type="ECO:0000256" key="2">
    <source>
        <dbReference type="ARBA" id="ARBA00023125"/>
    </source>
</evidence>
<proteinExistence type="predicted"/>
<dbReference type="InterPro" id="IPR018062">
    <property type="entry name" value="HTH_AraC-typ_CS"/>
</dbReference>
<comment type="caution">
    <text evidence="5">The sequence shown here is derived from an EMBL/GenBank/DDBJ whole genome shotgun (WGS) entry which is preliminary data.</text>
</comment>
<dbReference type="PROSITE" id="PS01124">
    <property type="entry name" value="HTH_ARAC_FAMILY_2"/>
    <property type="match status" value="1"/>
</dbReference>
<evidence type="ECO:0000313" key="6">
    <source>
        <dbReference type="Proteomes" id="UP001065549"/>
    </source>
</evidence>
<dbReference type="AlphaFoldDB" id="A0A9J6QW13"/>
<dbReference type="SUPFAM" id="SSF46689">
    <property type="entry name" value="Homeodomain-like"/>
    <property type="match status" value="2"/>
</dbReference>
<sequence length="615" mass="70116">MLAEKIAYTNDFPINIKIANITEYPLHFHQDVELVYVLKGEIQLKNGSCIYKMPEGSVFASNGHEVHSMYKTKRDNITAIIQLSNAFFSQHFPRLPESCYRTFDPQRPHPRLDYMRKILLMILLNYLKKSLNYKQECIDLAIELIDCLDRSFNLFTFNGKTIVNGSNEDPVQASRISRIIQYIYAEHARRITLEELADMEHLSTFYLSHLIKENIGMSFRDFLCFARVELSEIPLLDMRKKIHTVARDIGFSTTAYYEKFFLKWFGRTPAQHRELYGNRIKSAMYPERMEPINDSSSISLVRRALSYIDSQITGQERINNLKLDIIVDAEKQEIKTLRPSLQIIVSPEDYRVLGSRLFALLNDLGRSLILLETDQSISEARNLLEKQLLARGFSITMHMPSGLEAANAYGLDTTACVPQLLYKGILGSDPQYVRLRDQGTEHELRIKGGAGILTSCGIAKPSYYGYAALAKMKGALLTWGKHYAVARLDGENQAFMIAAYNYDTSTSLLCSRPATLHEAEDIVYKFNNEIDLNVTLSHLRGRFAVTKYELTTQNSIFDLMNKLGFPEAFSPAVDLGFASYCQPKVDVFTETAEDSLMVNFSLRDVGAEFAVIQRI</sequence>
<keyword evidence="1" id="KW-0805">Transcription regulation</keyword>
<dbReference type="CDD" id="cd02208">
    <property type="entry name" value="cupin_RmlC-like"/>
    <property type="match status" value="1"/>
</dbReference>
<protein>
    <submittedName>
        <fullName evidence="5">AraC family transcriptional regulator</fullName>
    </submittedName>
</protein>
<dbReference type="InterPro" id="IPR011051">
    <property type="entry name" value="RmlC_Cupin_sf"/>
</dbReference>
<evidence type="ECO:0000256" key="1">
    <source>
        <dbReference type="ARBA" id="ARBA00023015"/>
    </source>
</evidence>
<organism evidence="5 6">
    <name type="scientific">Hominibacterium faecale</name>
    <dbReference type="NCBI Taxonomy" id="2839743"/>
    <lineage>
        <taxon>Bacteria</taxon>
        <taxon>Bacillati</taxon>
        <taxon>Bacillota</taxon>
        <taxon>Clostridia</taxon>
        <taxon>Peptostreptococcales</taxon>
        <taxon>Anaerovoracaceae</taxon>
        <taxon>Hominibacterium</taxon>
    </lineage>
</organism>
<accession>A0A9J6QW13</accession>
<dbReference type="Pfam" id="PF02311">
    <property type="entry name" value="AraC_binding"/>
    <property type="match status" value="1"/>
</dbReference>
<reference evidence="5" key="1">
    <citation type="submission" date="2022-09" db="EMBL/GenBank/DDBJ databases">
        <title>Culturomic study of gut microbiota in children with autism spectrum disorder.</title>
        <authorList>
            <person name="Efimov B.A."/>
            <person name="Chaplin A.V."/>
            <person name="Sokolova S.R."/>
            <person name="Pikina A.P."/>
            <person name="Korzhanova M."/>
            <person name="Belova V."/>
            <person name="Korostin D."/>
        </authorList>
    </citation>
    <scope>NUCLEOTIDE SEQUENCE</scope>
    <source>
        <strain evidence="5">ASD5510</strain>
    </source>
</reference>
<gene>
    <name evidence="5" type="ORF">OBO34_15630</name>
</gene>
<dbReference type="Proteomes" id="UP001065549">
    <property type="component" value="Unassembled WGS sequence"/>
</dbReference>
<name>A0A9J6QW13_9FIRM</name>
<evidence type="ECO:0000313" key="5">
    <source>
        <dbReference type="EMBL" id="MCU7379775.1"/>
    </source>
</evidence>
<dbReference type="SMART" id="SM00342">
    <property type="entry name" value="HTH_ARAC"/>
    <property type="match status" value="1"/>
</dbReference>
<dbReference type="Gene3D" id="1.10.10.60">
    <property type="entry name" value="Homeodomain-like"/>
    <property type="match status" value="2"/>
</dbReference>
<dbReference type="InterPro" id="IPR003313">
    <property type="entry name" value="AraC-bd"/>
</dbReference>
<dbReference type="PANTHER" id="PTHR43280">
    <property type="entry name" value="ARAC-FAMILY TRANSCRIPTIONAL REGULATOR"/>
    <property type="match status" value="1"/>
</dbReference>
<dbReference type="InterPro" id="IPR009057">
    <property type="entry name" value="Homeodomain-like_sf"/>
</dbReference>
<dbReference type="Gene3D" id="2.60.40.1500">
    <property type="entry name" value="Glycosyl hydrolase domain, family 39"/>
    <property type="match status" value="1"/>
</dbReference>
<dbReference type="InterPro" id="IPR014710">
    <property type="entry name" value="RmlC-like_jellyroll"/>
</dbReference>
<feature type="domain" description="HTH araC/xylS-type" evidence="4">
    <location>
        <begin position="177"/>
        <end position="275"/>
    </location>
</feature>
<evidence type="ECO:0000259" key="4">
    <source>
        <dbReference type="PROSITE" id="PS01124"/>
    </source>
</evidence>
<dbReference type="GO" id="GO:0003700">
    <property type="term" value="F:DNA-binding transcription factor activity"/>
    <property type="evidence" value="ECO:0007669"/>
    <property type="project" value="InterPro"/>
</dbReference>
<dbReference type="SUPFAM" id="SSF51182">
    <property type="entry name" value="RmlC-like cupins"/>
    <property type="match status" value="1"/>
</dbReference>
<dbReference type="EMBL" id="JAOSHN010000006">
    <property type="protein sequence ID" value="MCU7379775.1"/>
    <property type="molecule type" value="Genomic_DNA"/>
</dbReference>